<dbReference type="InterPro" id="IPR039780">
    <property type="entry name" value="Mot2"/>
</dbReference>
<dbReference type="InterPro" id="IPR003954">
    <property type="entry name" value="RRM_euk-type"/>
</dbReference>
<dbReference type="CDD" id="cd12438">
    <property type="entry name" value="RRM_CNOT4"/>
    <property type="match status" value="1"/>
</dbReference>
<keyword evidence="2" id="KW-0694">RNA-binding</keyword>
<keyword evidence="1" id="KW-0479">Metal-binding</keyword>
<dbReference type="OMA" id="NAHIEAH"/>
<evidence type="ECO:0000256" key="1">
    <source>
        <dbReference type="PROSITE-ProRule" id="PRU00175"/>
    </source>
</evidence>
<keyword evidence="1" id="KW-0862">Zinc</keyword>
<dbReference type="GO" id="GO:0016567">
    <property type="term" value="P:protein ubiquitination"/>
    <property type="evidence" value="ECO:0007669"/>
    <property type="project" value="TreeGrafter"/>
</dbReference>
<dbReference type="EMBL" id="CP001577">
    <property type="protein sequence ID" value="ACO70426.1"/>
    <property type="molecule type" value="Genomic_DNA"/>
</dbReference>
<dbReference type="Gene3D" id="3.30.40.10">
    <property type="entry name" value="Zinc/RING finger domain, C3HC4 (zinc finger)"/>
    <property type="match status" value="1"/>
</dbReference>
<dbReference type="GO" id="GO:0008270">
    <property type="term" value="F:zinc ion binding"/>
    <property type="evidence" value="ECO:0007669"/>
    <property type="project" value="UniProtKB-KW"/>
</dbReference>
<dbReference type="SUPFAM" id="SSF57850">
    <property type="entry name" value="RING/U-box"/>
    <property type="match status" value="1"/>
</dbReference>
<dbReference type="InterPro" id="IPR000504">
    <property type="entry name" value="RRM_dom"/>
</dbReference>
<dbReference type="PROSITE" id="PS50089">
    <property type="entry name" value="ZF_RING_2"/>
    <property type="match status" value="1"/>
</dbReference>
<dbReference type="GO" id="GO:0030014">
    <property type="term" value="C:CCR4-NOT complex"/>
    <property type="evidence" value="ECO:0007669"/>
    <property type="project" value="InterPro"/>
</dbReference>
<dbReference type="GO" id="GO:0003723">
    <property type="term" value="F:RNA binding"/>
    <property type="evidence" value="ECO:0007669"/>
    <property type="project" value="UniProtKB-UniRule"/>
</dbReference>
<evidence type="ECO:0008006" key="7">
    <source>
        <dbReference type="Google" id="ProtNLM"/>
    </source>
</evidence>
<keyword evidence="1" id="KW-0863">Zinc-finger</keyword>
<dbReference type="SMART" id="SM00361">
    <property type="entry name" value="RRM_1"/>
    <property type="match status" value="1"/>
</dbReference>
<dbReference type="GeneID" id="8248053"/>
<dbReference type="InterPro" id="IPR013083">
    <property type="entry name" value="Znf_RING/FYVE/PHD"/>
</dbReference>
<proteinExistence type="predicted"/>
<dbReference type="InterPro" id="IPR001841">
    <property type="entry name" value="Znf_RING"/>
</dbReference>
<dbReference type="PANTHER" id="PTHR12603:SF36">
    <property type="entry name" value="RNA BINDING (RRM_RBD_RNP MOTIFS) FAMILY PROTEIN"/>
    <property type="match status" value="1"/>
</dbReference>
<dbReference type="InterPro" id="IPR039515">
    <property type="entry name" value="NOT4_mRING-HC-C4C4"/>
</dbReference>
<dbReference type="eggNOG" id="KOG2068">
    <property type="taxonomic scope" value="Eukaryota"/>
</dbReference>
<dbReference type="InterPro" id="IPR012677">
    <property type="entry name" value="Nucleotide-bd_a/b_plait_sf"/>
</dbReference>
<dbReference type="GO" id="GO:0004842">
    <property type="term" value="F:ubiquitin-protein transferase activity"/>
    <property type="evidence" value="ECO:0007669"/>
    <property type="project" value="InterPro"/>
</dbReference>
<evidence type="ECO:0000256" key="2">
    <source>
        <dbReference type="PROSITE-ProRule" id="PRU00176"/>
    </source>
</evidence>
<feature type="domain" description="RRM" evidence="4">
    <location>
        <begin position="112"/>
        <end position="194"/>
    </location>
</feature>
<keyword evidence="6" id="KW-1185">Reference proteome</keyword>
<dbReference type="OrthoDB" id="498260at2759"/>
<dbReference type="InParanoid" id="C1FIH5"/>
<sequence length="231" mass="25417">MSADEDDNDAGEDCPLCCNPFDATDKHFRPCKCGYQICAWCWHQLMELAAKDDKVAQCPACRQDYDESSITGASSGITIPAPNAAAIAAGKAAGADGGSRKHLFNVRVIQRNLVYVVGLNVQYCREDVLRRGDLFGRFGRIVKLQVSLPKPGDFQRQGSAYVTYHRGEDAARCIKGVDGTTLDGKVLRACFGTTKYCNAFLRYQQCSNPDCLYLHDMGSDNDSFTKEEMLA</sequence>
<dbReference type="Pfam" id="PF00076">
    <property type="entry name" value="RRM_1"/>
    <property type="match status" value="1"/>
</dbReference>
<dbReference type="Gene3D" id="3.30.70.330">
    <property type="match status" value="1"/>
</dbReference>
<dbReference type="PROSITE" id="PS50102">
    <property type="entry name" value="RRM"/>
    <property type="match status" value="1"/>
</dbReference>
<dbReference type="Pfam" id="PF14570">
    <property type="entry name" value="zf-RING_4"/>
    <property type="match status" value="1"/>
</dbReference>
<feature type="non-terminal residue" evidence="5">
    <location>
        <position position="231"/>
    </location>
</feature>
<dbReference type="KEGG" id="mis:MICPUN_86881"/>
<protein>
    <recommendedName>
        <fullName evidence="7">RING-type domain-containing protein</fullName>
    </recommendedName>
</protein>
<gene>
    <name evidence="5" type="ORF">MICPUN_86881</name>
</gene>
<evidence type="ECO:0000313" key="5">
    <source>
        <dbReference type="EMBL" id="ACO70426.1"/>
    </source>
</evidence>
<dbReference type="STRING" id="296587.C1FIH5"/>
<dbReference type="AlphaFoldDB" id="C1FIH5"/>
<evidence type="ECO:0000259" key="3">
    <source>
        <dbReference type="PROSITE" id="PS50089"/>
    </source>
</evidence>
<dbReference type="RefSeq" id="XP_002509168.1">
    <property type="nucleotide sequence ID" value="XM_002509122.1"/>
</dbReference>
<organism evidence="5 6">
    <name type="scientific">Micromonas commoda (strain RCC299 / NOUM17 / CCMP2709)</name>
    <name type="common">Picoplanktonic green alga</name>
    <dbReference type="NCBI Taxonomy" id="296587"/>
    <lineage>
        <taxon>Eukaryota</taxon>
        <taxon>Viridiplantae</taxon>
        <taxon>Chlorophyta</taxon>
        <taxon>Mamiellophyceae</taxon>
        <taxon>Mamiellales</taxon>
        <taxon>Mamiellaceae</taxon>
        <taxon>Micromonas</taxon>
    </lineage>
</organism>
<dbReference type="CDD" id="cd16618">
    <property type="entry name" value="mRING-HC-C4C4_CNOT4"/>
    <property type="match status" value="1"/>
</dbReference>
<evidence type="ECO:0000313" key="6">
    <source>
        <dbReference type="Proteomes" id="UP000002009"/>
    </source>
</evidence>
<feature type="domain" description="RING-type" evidence="3">
    <location>
        <begin position="14"/>
        <end position="62"/>
    </location>
</feature>
<dbReference type="InterPro" id="IPR034261">
    <property type="entry name" value="CNOT4_RRM"/>
</dbReference>
<dbReference type="Proteomes" id="UP000002009">
    <property type="component" value="Chromosome 12"/>
</dbReference>
<dbReference type="InterPro" id="IPR035979">
    <property type="entry name" value="RBD_domain_sf"/>
</dbReference>
<dbReference type="PANTHER" id="PTHR12603">
    <property type="entry name" value="CCR4-NOT TRANSCRIPTION COMPLEX RELATED"/>
    <property type="match status" value="1"/>
</dbReference>
<name>C1FIH5_MICCC</name>
<evidence type="ECO:0000259" key="4">
    <source>
        <dbReference type="PROSITE" id="PS50102"/>
    </source>
</evidence>
<accession>C1FIH5</accession>
<reference evidence="5 6" key="1">
    <citation type="journal article" date="2009" name="Science">
        <title>Green evolution and dynamic adaptations revealed by genomes of the marine picoeukaryotes Micromonas.</title>
        <authorList>
            <person name="Worden A.Z."/>
            <person name="Lee J.H."/>
            <person name="Mock T."/>
            <person name="Rouze P."/>
            <person name="Simmons M.P."/>
            <person name="Aerts A.L."/>
            <person name="Allen A.E."/>
            <person name="Cuvelier M.L."/>
            <person name="Derelle E."/>
            <person name="Everett M.V."/>
            <person name="Foulon E."/>
            <person name="Grimwood J."/>
            <person name="Gundlach H."/>
            <person name="Henrissat B."/>
            <person name="Napoli C."/>
            <person name="McDonald S.M."/>
            <person name="Parker M.S."/>
            <person name="Rombauts S."/>
            <person name="Salamov A."/>
            <person name="Von Dassow P."/>
            <person name="Badger J.H."/>
            <person name="Coutinho P.M."/>
            <person name="Demir E."/>
            <person name="Dubchak I."/>
            <person name="Gentemann C."/>
            <person name="Eikrem W."/>
            <person name="Gready J.E."/>
            <person name="John U."/>
            <person name="Lanier W."/>
            <person name="Lindquist E.A."/>
            <person name="Lucas S."/>
            <person name="Mayer K.F."/>
            <person name="Moreau H."/>
            <person name="Not F."/>
            <person name="Otillar R."/>
            <person name="Panaud O."/>
            <person name="Pangilinan J."/>
            <person name="Paulsen I."/>
            <person name="Piegu B."/>
            <person name="Poliakov A."/>
            <person name="Robbens S."/>
            <person name="Schmutz J."/>
            <person name="Toulza E."/>
            <person name="Wyss T."/>
            <person name="Zelensky A."/>
            <person name="Zhou K."/>
            <person name="Armbrust E.V."/>
            <person name="Bhattacharya D."/>
            <person name="Goodenough U.W."/>
            <person name="Van de Peer Y."/>
            <person name="Grigoriev I.V."/>
        </authorList>
    </citation>
    <scope>NUCLEOTIDE SEQUENCE [LARGE SCALE GENOMIC DNA]</scope>
    <source>
        <strain evidence="6">RCC299 / NOUM17</strain>
    </source>
</reference>
<dbReference type="SUPFAM" id="SSF54928">
    <property type="entry name" value="RNA-binding domain, RBD"/>
    <property type="match status" value="1"/>
</dbReference>